<dbReference type="PANTHER" id="PTHR47797">
    <property type="entry name" value="DEHYDROGENASE, PUTATIVE (AFU_ORTHOLOGUE AFUA_8G05805)-RELATED"/>
    <property type="match status" value="1"/>
</dbReference>
<accession>A0A364KXX1</accession>
<dbReference type="SMART" id="SM00664">
    <property type="entry name" value="DoH"/>
    <property type="match status" value="1"/>
</dbReference>
<evidence type="ECO:0000256" key="2">
    <source>
        <dbReference type="ARBA" id="ARBA00022448"/>
    </source>
</evidence>
<protein>
    <recommendedName>
        <fullName evidence="12">MACPF domain-containing protein</fullName>
    </recommendedName>
</protein>
<dbReference type="SMART" id="SM00665">
    <property type="entry name" value="B561"/>
    <property type="match status" value="1"/>
</dbReference>
<keyword evidence="6 7" id="KW-0472">Membrane</keyword>
<evidence type="ECO:0000256" key="1">
    <source>
        <dbReference type="ARBA" id="ARBA00004370"/>
    </source>
</evidence>
<dbReference type="Proteomes" id="UP000249363">
    <property type="component" value="Unassembled WGS sequence"/>
</dbReference>
<feature type="transmembrane region" description="Helical" evidence="7">
    <location>
        <begin position="922"/>
        <end position="947"/>
    </location>
</feature>
<evidence type="ECO:0000256" key="3">
    <source>
        <dbReference type="ARBA" id="ARBA00022692"/>
    </source>
</evidence>
<keyword evidence="5 7" id="KW-1133">Transmembrane helix</keyword>
<keyword evidence="2" id="KW-0813">Transport</keyword>
<keyword evidence="11" id="KW-1185">Reference proteome</keyword>
<evidence type="ECO:0000256" key="4">
    <source>
        <dbReference type="ARBA" id="ARBA00022982"/>
    </source>
</evidence>
<dbReference type="CDD" id="cd08760">
    <property type="entry name" value="Cyt_b561_FRRS1_like"/>
    <property type="match status" value="1"/>
</dbReference>
<feature type="transmembrane region" description="Helical" evidence="7">
    <location>
        <begin position="959"/>
        <end position="979"/>
    </location>
</feature>
<evidence type="ECO:0000256" key="6">
    <source>
        <dbReference type="ARBA" id="ARBA00023136"/>
    </source>
</evidence>
<dbReference type="CDD" id="cd09630">
    <property type="entry name" value="CDH_like_cytochrome"/>
    <property type="match status" value="1"/>
</dbReference>
<evidence type="ECO:0000256" key="7">
    <source>
        <dbReference type="SAM" id="Phobius"/>
    </source>
</evidence>
<evidence type="ECO:0000313" key="10">
    <source>
        <dbReference type="EMBL" id="RAO68398.1"/>
    </source>
</evidence>
<name>A0A364KXX1_TALAM</name>
<dbReference type="PROSITE" id="PS50939">
    <property type="entry name" value="CYTOCHROME_B561"/>
    <property type="match status" value="1"/>
</dbReference>
<dbReference type="STRING" id="1196081.A0A364KXX1"/>
<reference evidence="10 11" key="1">
    <citation type="journal article" date="2017" name="Biotechnol. Biofuels">
        <title>Differential beta-glucosidase expression as a function of carbon source availability in Talaromyces amestolkiae: a genomic and proteomic approach.</title>
        <authorList>
            <person name="de Eugenio L.I."/>
            <person name="Mendez-Liter J.A."/>
            <person name="Nieto-Dominguez M."/>
            <person name="Alonso L."/>
            <person name="Gil-Munoz J."/>
            <person name="Barriuso J."/>
            <person name="Prieto A."/>
            <person name="Martinez M.J."/>
        </authorList>
    </citation>
    <scope>NUCLEOTIDE SEQUENCE [LARGE SCALE GENOMIC DNA]</scope>
    <source>
        <strain evidence="10 11">CIB</strain>
    </source>
</reference>
<feature type="transmembrane region" description="Helical" evidence="7">
    <location>
        <begin position="1056"/>
        <end position="1076"/>
    </location>
</feature>
<evidence type="ECO:0008006" key="12">
    <source>
        <dbReference type="Google" id="ProtNLM"/>
    </source>
</evidence>
<keyword evidence="4" id="KW-0249">Electron transport</keyword>
<dbReference type="InterPro" id="IPR015920">
    <property type="entry name" value="Cellobiose_DH-like_cyt"/>
</dbReference>
<dbReference type="InterPro" id="IPR006593">
    <property type="entry name" value="Cyt_b561/ferric_Rdtase_TM"/>
</dbReference>
<evidence type="ECO:0000259" key="8">
    <source>
        <dbReference type="PROSITE" id="PS50836"/>
    </source>
</evidence>
<feature type="domain" description="DOMON" evidence="8">
    <location>
        <begin position="717"/>
        <end position="834"/>
    </location>
</feature>
<evidence type="ECO:0000313" key="11">
    <source>
        <dbReference type="Proteomes" id="UP000249363"/>
    </source>
</evidence>
<proteinExistence type="predicted"/>
<comment type="subcellular location">
    <subcellularLocation>
        <location evidence="1">Membrane</location>
    </subcellularLocation>
</comment>
<dbReference type="RefSeq" id="XP_040732914.1">
    <property type="nucleotide sequence ID" value="XM_040876773.1"/>
</dbReference>
<dbReference type="Pfam" id="PF16010">
    <property type="entry name" value="CDH-cyt"/>
    <property type="match status" value="1"/>
</dbReference>
<dbReference type="GeneID" id="63793626"/>
<evidence type="ECO:0000256" key="5">
    <source>
        <dbReference type="ARBA" id="ARBA00022989"/>
    </source>
</evidence>
<sequence>MSNPDETLPPKNQVIRVHRFDPQTSTSKQKKIIQLGDAESLEDKTLKEVRKILIDNAVFESKDLESPFCEKDGSDVGDDMKVDLYSSLLGIKSVTNSKLDFYFKKKKLFTKVDQATQEFIKQKLDLAFQSPPEVLKKNPQLLTSSFDPSDWKAVQGELSHAADLNEREWSVIVRSNCLLNGYQVVLGLDKKPQKVERCAYNVAFKINPREFESYEISQSIEEFSPSDDAKDPTESNDSKKIFKSRIPRFRVDDNSSVTVVETKNAFEKSCADSSFLEASFQMAGSVGIFGVSAGVSAGVGGGSSDNNNKAEKENKTKLTVNYNVTNARSKYPRVTMYWDPSSLAVTTECLNEIRTVTDPESLRAFNEKFGVLFARRIQLGGRLSYTEASTATGSVEVKDHANKLKVAASASISHSFAQASVKSSYEKQSREVKENSKQSLTRNLAWEATGGDTLPAEWCGTVGLYTNWRIVKQDNVIPLYHFLASFPEVGEKIIERFDLCAQRKLTNEEVAYFSRLEDEDEDEDQNNGDLKKERRQIFQLQLPQSDLFFGVSDGVKELVQYARRKMLVRPSISDLETLEEAGASIKCTFEESNRATHFIADTVFVEGEEEKPSGVPFTLVDAKDSGNKGYVPDGALVHLMSGYDSDMPYTAVEVVQEQGFVIMTQLRKPGTSGFKMLINLFGFSCLVLSSLVLGQTNNDIQNDPISVFVTSPGSGSGNYVFALNIPANSEDIYFHLSGPEAYSWIAVGTGSEMRDSLMFIAYLNSTGNGVTLSPRISTDETEPSYSSSINVETLSGTVANGTISVNGRCTNCTTWNRGSLDLNSTNQAFIYALGPSSGSLVKVQSNSLSANLERHSIYGEETKDFTANVQSLTDTGNFEMNMTKATGGTDGTSLLSTSFSSITTSSGAAQDGNQTSDSNWPVIIHAAVLSVAFIIIMPGGAIFLRLIPASVRWHWVNQTLATILVCIGGVIGLWLSTMYNRSSSYNSAHQILGIICVIAVLAQWFLGFWHHYQYKKHQMPTKFGAVHLHMGRIILIFAIVVGAIGLSWSFVKTSIIIAYVVIAGIIVAVVLALSVLKRHTSASFSFLQTKGSNRSLNAEGSYDNIEDLFSNRHEYRPYESNTPLASYPHRGDSR</sequence>
<feature type="transmembrane region" description="Helical" evidence="7">
    <location>
        <begin position="1030"/>
        <end position="1050"/>
    </location>
</feature>
<dbReference type="PROSITE" id="PS50836">
    <property type="entry name" value="DOMON"/>
    <property type="match status" value="1"/>
</dbReference>
<dbReference type="SUPFAM" id="SSF49344">
    <property type="entry name" value="CBD9-like"/>
    <property type="match status" value="1"/>
</dbReference>
<keyword evidence="3 7" id="KW-0812">Transmembrane</keyword>
<dbReference type="GO" id="GO:0016020">
    <property type="term" value="C:membrane"/>
    <property type="evidence" value="ECO:0007669"/>
    <property type="project" value="UniProtKB-SubCell"/>
</dbReference>
<feature type="transmembrane region" description="Helical" evidence="7">
    <location>
        <begin position="991"/>
        <end position="1009"/>
    </location>
</feature>
<comment type="caution">
    <text evidence="10">The sequence shown here is derived from an EMBL/GenBank/DDBJ whole genome shotgun (WGS) entry which is preliminary data.</text>
</comment>
<dbReference type="EMBL" id="MIKG01000007">
    <property type="protein sequence ID" value="RAO68398.1"/>
    <property type="molecule type" value="Genomic_DNA"/>
</dbReference>
<dbReference type="Pfam" id="PF03188">
    <property type="entry name" value="Cytochrom_B561"/>
    <property type="match status" value="1"/>
</dbReference>
<dbReference type="Pfam" id="PF22693">
    <property type="entry name" value="MACPF_1"/>
    <property type="match status" value="1"/>
</dbReference>
<gene>
    <name evidence="10" type="ORF">BHQ10_004410</name>
</gene>
<dbReference type="OrthoDB" id="19261at2759"/>
<dbReference type="InterPro" id="IPR005018">
    <property type="entry name" value="DOMON_domain"/>
</dbReference>
<feature type="domain" description="Cytochrome b561" evidence="9">
    <location>
        <begin position="885"/>
        <end position="1082"/>
    </location>
</feature>
<dbReference type="Gene3D" id="1.20.120.1770">
    <property type="match status" value="1"/>
</dbReference>
<dbReference type="PANTHER" id="PTHR47797:SF1">
    <property type="entry name" value="CYTOCHROME B561 DOMAIN-CONTAINING PROTEIN-RELATED"/>
    <property type="match status" value="1"/>
</dbReference>
<evidence type="ECO:0000259" key="9">
    <source>
        <dbReference type="PROSITE" id="PS50939"/>
    </source>
</evidence>
<dbReference type="Gene3D" id="2.60.40.1210">
    <property type="entry name" value="Cellobiose dehydrogenase, cytochrome domain"/>
    <property type="match status" value="1"/>
</dbReference>
<dbReference type="AlphaFoldDB" id="A0A364KXX1"/>
<organism evidence="10 11">
    <name type="scientific">Talaromyces amestolkiae</name>
    <dbReference type="NCBI Taxonomy" id="1196081"/>
    <lineage>
        <taxon>Eukaryota</taxon>
        <taxon>Fungi</taxon>
        <taxon>Dikarya</taxon>
        <taxon>Ascomycota</taxon>
        <taxon>Pezizomycotina</taxon>
        <taxon>Eurotiomycetes</taxon>
        <taxon>Eurotiomycetidae</taxon>
        <taxon>Eurotiales</taxon>
        <taxon>Trichocomaceae</taxon>
        <taxon>Talaromyces</taxon>
        <taxon>Talaromyces sect. Talaromyces</taxon>
    </lineage>
</organism>
<dbReference type="InterPro" id="IPR054586">
    <property type="entry name" value="MACPF_1_fungal"/>
</dbReference>